<comment type="caution">
    <text evidence="1">The sequence shown here is derived from an EMBL/GenBank/DDBJ whole genome shotgun (WGS) entry which is preliminary data.</text>
</comment>
<sequence length="211" mass="23880">MSVNSLTAPMVSFRDTLTQLEVFDLRFSGPLHTWTNKSPSAPTAEKLDRLLVNHLWIDHYPNSQASFLPPNFSDHSPCLLDLTIPLPLAGTRPFKFYNYLTKHHKFLSTLEDAWKQARGTASNLTLLCYKLRKIKGPLKALNRENFSNIQERVTETNCLLQTVQNQLAKGRRLEHHILSSSSPSPSLFQLHQIILPTIRCSDYGPPSDGTS</sequence>
<reference evidence="1" key="1">
    <citation type="submission" date="2019-12" db="EMBL/GenBank/DDBJ databases">
        <title>Genome sequencing and annotation of Brassica cretica.</title>
        <authorList>
            <person name="Studholme D.J."/>
            <person name="Sarris P.F."/>
        </authorList>
    </citation>
    <scope>NUCLEOTIDE SEQUENCE</scope>
    <source>
        <strain evidence="1">PFS-001/15</strain>
        <tissue evidence="1">Leaf</tissue>
    </source>
</reference>
<dbReference type="PANTHER" id="PTHR33710:SF77">
    <property type="entry name" value="DNASE I-LIKE SUPERFAMILY PROTEIN"/>
    <property type="match status" value="1"/>
</dbReference>
<dbReference type="InterPro" id="IPR036691">
    <property type="entry name" value="Endo/exonu/phosph_ase_sf"/>
</dbReference>
<gene>
    <name evidence="1" type="ORF">F2Q68_00012997</name>
</gene>
<dbReference type="Proteomes" id="UP000712281">
    <property type="component" value="Unassembled WGS sequence"/>
</dbReference>
<dbReference type="PANTHER" id="PTHR33710">
    <property type="entry name" value="BNAC02G09200D PROTEIN"/>
    <property type="match status" value="1"/>
</dbReference>
<accession>A0A8S9HK12</accession>
<dbReference type="AlphaFoldDB" id="A0A8S9HK12"/>
<proteinExistence type="predicted"/>
<evidence type="ECO:0000313" key="2">
    <source>
        <dbReference type="Proteomes" id="UP000712281"/>
    </source>
</evidence>
<evidence type="ECO:0008006" key="3">
    <source>
        <dbReference type="Google" id="ProtNLM"/>
    </source>
</evidence>
<protein>
    <recommendedName>
        <fullName evidence="3">Endonuclease/exonuclease/phosphatase domain-containing protein</fullName>
    </recommendedName>
</protein>
<name>A0A8S9HK12_BRACR</name>
<dbReference type="SUPFAM" id="SSF56219">
    <property type="entry name" value="DNase I-like"/>
    <property type="match status" value="1"/>
</dbReference>
<dbReference type="EMBL" id="QGKW02001940">
    <property type="protein sequence ID" value="KAF2557624.1"/>
    <property type="molecule type" value="Genomic_DNA"/>
</dbReference>
<organism evidence="1 2">
    <name type="scientific">Brassica cretica</name>
    <name type="common">Mustard</name>
    <dbReference type="NCBI Taxonomy" id="69181"/>
    <lineage>
        <taxon>Eukaryota</taxon>
        <taxon>Viridiplantae</taxon>
        <taxon>Streptophyta</taxon>
        <taxon>Embryophyta</taxon>
        <taxon>Tracheophyta</taxon>
        <taxon>Spermatophyta</taxon>
        <taxon>Magnoliopsida</taxon>
        <taxon>eudicotyledons</taxon>
        <taxon>Gunneridae</taxon>
        <taxon>Pentapetalae</taxon>
        <taxon>rosids</taxon>
        <taxon>malvids</taxon>
        <taxon>Brassicales</taxon>
        <taxon>Brassicaceae</taxon>
        <taxon>Brassiceae</taxon>
        <taxon>Brassica</taxon>
    </lineage>
</organism>
<evidence type="ECO:0000313" key="1">
    <source>
        <dbReference type="EMBL" id="KAF2557624.1"/>
    </source>
</evidence>